<protein>
    <submittedName>
        <fullName evidence="14">TonB-dependent receptor</fullName>
    </submittedName>
</protein>
<evidence type="ECO:0000259" key="13">
    <source>
        <dbReference type="Pfam" id="PF07715"/>
    </source>
</evidence>
<dbReference type="InterPro" id="IPR012910">
    <property type="entry name" value="Plug_dom"/>
</dbReference>
<dbReference type="EMBL" id="DOEK01000046">
    <property type="protein sequence ID" value="HBP31878.1"/>
    <property type="molecule type" value="Genomic_DNA"/>
</dbReference>
<dbReference type="GO" id="GO:0009279">
    <property type="term" value="C:cell outer membrane"/>
    <property type="evidence" value="ECO:0007669"/>
    <property type="project" value="UniProtKB-SubCell"/>
</dbReference>
<comment type="similarity">
    <text evidence="2 10 11">Belongs to the TonB-dependent receptor family.</text>
</comment>
<feature type="domain" description="TonB-dependent receptor plug" evidence="13">
    <location>
        <begin position="42"/>
        <end position="145"/>
    </location>
</feature>
<dbReference type="PANTHER" id="PTHR30069:SF42">
    <property type="entry name" value="FERRIC AEROBACTIN RECEPTOR"/>
    <property type="match status" value="1"/>
</dbReference>
<evidence type="ECO:0000256" key="4">
    <source>
        <dbReference type="ARBA" id="ARBA00022452"/>
    </source>
</evidence>
<evidence type="ECO:0000256" key="3">
    <source>
        <dbReference type="ARBA" id="ARBA00022448"/>
    </source>
</evidence>
<dbReference type="CDD" id="cd01347">
    <property type="entry name" value="ligand_gated_channel"/>
    <property type="match status" value="1"/>
</dbReference>
<keyword evidence="5 10" id="KW-0812">Transmembrane</keyword>
<evidence type="ECO:0000259" key="12">
    <source>
        <dbReference type="Pfam" id="PF00593"/>
    </source>
</evidence>
<evidence type="ECO:0000256" key="11">
    <source>
        <dbReference type="RuleBase" id="RU003357"/>
    </source>
</evidence>
<dbReference type="Pfam" id="PF00593">
    <property type="entry name" value="TonB_dep_Rec_b-barrel"/>
    <property type="match status" value="1"/>
</dbReference>
<evidence type="ECO:0000256" key="1">
    <source>
        <dbReference type="ARBA" id="ARBA00004571"/>
    </source>
</evidence>
<dbReference type="Proteomes" id="UP000264036">
    <property type="component" value="Unassembled WGS sequence"/>
</dbReference>
<dbReference type="GO" id="GO:0044718">
    <property type="term" value="P:siderophore transmembrane transport"/>
    <property type="evidence" value="ECO:0007669"/>
    <property type="project" value="TreeGrafter"/>
</dbReference>
<keyword evidence="4 10" id="KW-1134">Transmembrane beta strand</keyword>
<keyword evidence="9 10" id="KW-0998">Cell outer membrane</keyword>
<keyword evidence="7 10" id="KW-0472">Membrane</keyword>
<keyword evidence="8 14" id="KW-0675">Receptor</keyword>
<evidence type="ECO:0000256" key="9">
    <source>
        <dbReference type="ARBA" id="ARBA00023237"/>
    </source>
</evidence>
<sequence length="700" mass="76704">MHKNILLAFTAVCTATSVKAQEAPQVLAPIVATASRSDIDPDNAPQKIVIIDSEQIQQQLAISTNSSSVLSNLLPAYTPSRDKMNGSGETLRGRTPLIMIDGVPQSNPLRPTGREVHTIDYSMVDHIEVINGATASNGIGGTGGVINIVTKSPEPGTVNQHFGIQATTPTSQLKSETMGYKTTYGINGRSGNFEYLLSGSYESQGLALDGWNNMIAADNTQGDLMSSRSYNILAKLGYWIDDDQKLQLSMNHYRIKGRMDYIGIKGDRQAGIPSTSQRGTPEGVAPSNTVWTTALSYENLNLGNAGIKLNAMVFNQRFEGLFGAANSGTFQDARIAPVGTLYDQSRSKANKWGTKLSLTKDDLLDGKLKLTGGFDTLIDKGEQGLYLSGRTYVPESKYTSYAPFVLAEYKLLDNLTVSAGYRYEMGQLDVQSYRTLAAYNNVSVQGGKLKFNEGLFSTGIVYKPTDNLTLFGSFSQGFDMPDVGRALRSINTPGQSIDNFQALKPILTDNYEVGLRYKNDRFDFDLSYYQSNSKYGARVVPVDGQFQLAREKTRIQGIETGLGVHLNDRHYAKIGYSYMHGKYDSDDNGSLDAKLGALNVAPNRIVASWSAKWTDKLSSFLQVNYAFSQKFDEKDSDFAGYALVDLSLDYKLPKGTVSVSAANLLNKKYLTYYSQSAVVDPLRYFAGRGRTITVGYSVNF</sequence>
<dbReference type="InterPro" id="IPR039426">
    <property type="entry name" value="TonB-dep_rcpt-like"/>
</dbReference>
<dbReference type="PROSITE" id="PS52016">
    <property type="entry name" value="TONB_DEPENDENT_REC_3"/>
    <property type="match status" value="1"/>
</dbReference>
<dbReference type="InterPro" id="IPR000531">
    <property type="entry name" value="Beta-barrel_TonB"/>
</dbReference>
<name>A0A356LMC4_9BURK</name>
<keyword evidence="6 11" id="KW-0798">TonB box</keyword>
<dbReference type="InterPro" id="IPR036942">
    <property type="entry name" value="Beta-barrel_TonB_sf"/>
</dbReference>
<evidence type="ECO:0000313" key="15">
    <source>
        <dbReference type="Proteomes" id="UP000264036"/>
    </source>
</evidence>
<dbReference type="Gene3D" id="2.40.170.20">
    <property type="entry name" value="TonB-dependent receptor, beta-barrel domain"/>
    <property type="match status" value="1"/>
</dbReference>
<dbReference type="Pfam" id="PF07715">
    <property type="entry name" value="Plug"/>
    <property type="match status" value="1"/>
</dbReference>
<dbReference type="PANTHER" id="PTHR30069">
    <property type="entry name" value="TONB-DEPENDENT OUTER MEMBRANE RECEPTOR"/>
    <property type="match status" value="1"/>
</dbReference>
<comment type="subcellular location">
    <subcellularLocation>
        <location evidence="1 10">Cell outer membrane</location>
        <topology evidence="1 10">Multi-pass membrane protein</topology>
    </subcellularLocation>
</comment>
<keyword evidence="3 10" id="KW-0813">Transport</keyword>
<evidence type="ECO:0000256" key="6">
    <source>
        <dbReference type="ARBA" id="ARBA00023077"/>
    </source>
</evidence>
<dbReference type="SUPFAM" id="SSF56935">
    <property type="entry name" value="Porins"/>
    <property type="match status" value="1"/>
</dbReference>
<evidence type="ECO:0000313" key="14">
    <source>
        <dbReference type="EMBL" id="HBP31878.1"/>
    </source>
</evidence>
<evidence type="ECO:0000256" key="10">
    <source>
        <dbReference type="PROSITE-ProRule" id="PRU01360"/>
    </source>
</evidence>
<evidence type="ECO:0000256" key="5">
    <source>
        <dbReference type="ARBA" id="ARBA00022692"/>
    </source>
</evidence>
<organism evidence="14 15">
    <name type="scientific">Advenella kashmirensis</name>
    <dbReference type="NCBI Taxonomy" id="310575"/>
    <lineage>
        <taxon>Bacteria</taxon>
        <taxon>Pseudomonadati</taxon>
        <taxon>Pseudomonadota</taxon>
        <taxon>Betaproteobacteria</taxon>
        <taxon>Burkholderiales</taxon>
        <taxon>Alcaligenaceae</taxon>
    </lineage>
</organism>
<accession>A0A356LMC4</accession>
<evidence type="ECO:0000256" key="7">
    <source>
        <dbReference type="ARBA" id="ARBA00023136"/>
    </source>
</evidence>
<dbReference type="AlphaFoldDB" id="A0A356LMC4"/>
<dbReference type="Gene3D" id="2.170.130.10">
    <property type="entry name" value="TonB-dependent receptor, plug domain"/>
    <property type="match status" value="1"/>
</dbReference>
<dbReference type="GO" id="GO:0015344">
    <property type="term" value="F:siderophore uptake transmembrane transporter activity"/>
    <property type="evidence" value="ECO:0007669"/>
    <property type="project" value="TreeGrafter"/>
</dbReference>
<gene>
    <name evidence="14" type="ORF">DD666_21020</name>
</gene>
<proteinExistence type="inferred from homology"/>
<feature type="domain" description="TonB-dependent receptor-like beta-barrel" evidence="12">
    <location>
        <begin position="242"/>
        <end position="664"/>
    </location>
</feature>
<reference evidence="14 15" key="1">
    <citation type="journal article" date="2018" name="Nat. Biotechnol.">
        <title>A standardized bacterial taxonomy based on genome phylogeny substantially revises the tree of life.</title>
        <authorList>
            <person name="Parks D.H."/>
            <person name="Chuvochina M."/>
            <person name="Waite D.W."/>
            <person name="Rinke C."/>
            <person name="Skarshewski A."/>
            <person name="Chaumeil P.A."/>
            <person name="Hugenholtz P."/>
        </authorList>
    </citation>
    <scope>NUCLEOTIDE SEQUENCE [LARGE SCALE GENOMIC DNA]</scope>
    <source>
        <strain evidence="14">UBA10707</strain>
    </source>
</reference>
<comment type="caution">
    <text evidence="14">The sequence shown here is derived from an EMBL/GenBank/DDBJ whole genome shotgun (WGS) entry which is preliminary data.</text>
</comment>
<evidence type="ECO:0000256" key="8">
    <source>
        <dbReference type="ARBA" id="ARBA00023170"/>
    </source>
</evidence>
<dbReference type="InterPro" id="IPR037066">
    <property type="entry name" value="Plug_dom_sf"/>
</dbReference>
<evidence type="ECO:0000256" key="2">
    <source>
        <dbReference type="ARBA" id="ARBA00009810"/>
    </source>
</evidence>